<evidence type="ECO:0000313" key="1">
    <source>
        <dbReference type="EMBL" id="KAF5324301.1"/>
    </source>
</evidence>
<keyword evidence="2" id="KW-1185">Reference proteome</keyword>
<dbReference type="AlphaFoldDB" id="A0A8H5BK32"/>
<protein>
    <submittedName>
        <fullName evidence="1">Uncharacterized protein</fullName>
    </submittedName>
</protein>
<comment type="caution">
    <text evidence="1">The sequence shown here is derived from an EMBL/GenBank/DDBJ whole genome shotgun (WGS) entry which is preliminary data.</text>
</comment>
<evidence type="ECO:0000313" key="2">
    <source>
        <dbReference type="Proteomes" id="UP000567179"/>
    </source>
</evidence>
<name>A0A8H5BK32_9AGAR</name>
<accession>A0A8H5BK32</accession>
<organism evidence="1 2">
    <name type="scientific">Psilocybe cf. subviscida</name>
    <dbReference type="NCBI Taxonomy" id="2480587"/>
    <lineage>
        <taxon>Eukaryota</taxon>
        <taxon>Fungi</taxon>
        <taxon>Dikarya</taxon>
        <taxon>Basidiomycota</taxon>
        <taxon>Agaricomycotina</taxon>
        <taxon>Agaricomycetes</taxon>
        <taxon>Agaricomycetidae</taxon>
        <taxon>Agaricales</taxon>
        <taxon>Agaricineae</taxon>
        <taxon>Strophariaceae</taxon>
        <taxon>Psilocybe</taxon>
    </lineage>
</organism>
<dbReference type="Proteomes" id="UP000567179">
    <property type="component" value="Unassembled WGS sequence"/>
</dbReference>
<reference evidence="1 2" key="1">
    <citation type="journal article" date="2020" name="ISME J.">
        <title>Uncovering the hidden diversity of litter-decomposition mechanisms in mushroom-forming fungi.</title>
        <authorList>
            <person name="Floudas D."/>
            <person name="Bentzer J."/>
            <person name="Ahren D."/>
            <person name="Johansson T."/>
            <person name="Persson P."/>
            <person name="Tunlid A."/>
        </authorList>
    </citation>
    <scope>NUCLEOTIDE SEQUENCE [LARGE SCALE GENOMIC DNA]</scope>
    <source>
        <strain evidence="1 2">CBS 101986</strain>
    </source>
</reference>
<sequence length="129" mass="14298">MIISVSVAGVKKANDVLAYGRGEPVLVTAGEPNFRAMRLSYSRRGDDIDIERRFAVQKAISPRPPPHGWSTSTMLDTYMMLLTLLRRYAACYSVDLSLKFRARSHLINISLILAPARDLNPAGIGNMYG</sequence>
<dbReference type="EMBL" id="JAACJJ010000016">
    <property type="protein sequence ID" value="KAF5324301.1"/>
    <property type="molecule type" value="Genomic_DNA"/>
</dbReference>
<gene>
    <name evidence="1" type="ORF">D9619_011096</name>
</gene>
<proteinExistence type="predicted"/>